<dbReference type="PROSITE" id="PS00118">
    <property type="entry name" value="PA2_HIS"/>
    <property type="match status" value="1"/>
</dbReference>
<keyword evidence="3" id="KW-0732">Signal</keyword>
<evidence type="ECO:0000313" key="4">
    <source>
        <dbReference type="EMBL" id="UMM29521.1"/>
    </source>
</evidence>
<dbReference type="Proteomes" id="UP000829354">
    <property type="component" value="Chromosome IV"/>
</dbReference>
<dbReference type="PANTHER" id="PTHR34228:SF6">
    <property type="entry name" value="PHOSPHOLIPASE A2"/>
    <property type="match status" value="1"/>
</dbReference>
<name>A0AAE9EYM3_CAEBR</name>
<evidence type="ECO:0000313" key="5">
    <source>
        <dbReference type="Proteomes" id="UP000829354"/>
    </source>
</evidence>
<dbReference type="EMBL" id="CP092623">
    <property type="protein sequence ID" value="UMM29521.1"/>
    <property type="molecule type" value="Genomic_DNA"/>
</dbReference>
<keyword evidence="5" id="KW-1185">Reference proteome</keyword>
<dbReference type="GO" id="GO:0006644">
    <property type="term" value="P:phospholipid metabolic process"/>
    <property type="evidence" value="ECO:0007669"/>
    <property type="project" value="InterPro"/>
</dbReference>
<comment type="subcellular location">
    <subcellularLocation>
        <location evidence="1">Secreted</location>
    </subcellularLocation>
</comment>
<evidence type="ECO:0000256" key="3">
    <source>
        <dbReference type="SAM" id="SignalP"/>
    </source>
</evidence>
<dbReference type="PANTHER" id="PTHR34228">
    <property type="entry name" value="PROTEIN CBG09474-RELATED"/>
    <property type="match status" value="1"/>
</dbReference>
<protein>
    <submittedName>
        <fullName evidence="4">Uncharacterized protein</fullName>
    </submittedName>
</protein>
<dbReference type="AlphaFoldDB" id="A0AAE9EYM3"/>
<dbReference type="GO" id="GO:0050482">
    <property type="term" value="P:arachidonate secretion"/>
    <property type="evidence" value="ECO:0007669"/>
    <property type="project" value="InterPro"/>
</dbReference>
<sequence length="294" mass="33561">MLRGLLLLLVASSYVTSSPSEIFWDIFQCLMDSNTTTPSYQRKITNEEHKFNSENYMNSDQWQCGAGNTEKITKYFNFCWDKLAEMNMCCSIHDDCYGLARGRKKCDQSFFDCLKKSLEFKSSGMLCSGIWTNTAKASICFAGVMFYGESNAKKPIAGYAPALNKTVEKNYLELYEKCPKMNTTFSSCAYNHMICYMRLLPDRNPQNYEDCVDNLIVCLDESSEHLASENEECLTHVEITMKSISEIRFLESRLPEKLLDQNMDTSSYTVPKSLGNLDSCILYNNRNACTTSDL</sequence>
<evidence type="ECO:0000256" key="2">
    <source>
        <dbReference type="ARBA" id="ARBA00022525"/>
    </source>
</evidence>
<reference evidence="4 5" key="1">
    <citation type="submission" date="2022-04" db="EMBL/GenBank/DDBJ databases">
        <title>Chromosome-level reference genomes for two strains of Caenorhabditis briggsae: an improved platform for comparative genomics.</title>
        <authorList>
            <person name="Stevens L."/>
            <person name="Andersen E."/>
        </authorList>
    </citation>
    <scope>NUCLEOTIDE SEQUENCE [LARGE SCALE GENOMIC DNA]</scope>
    <source>
        <strain evidence="4">VX34</strain>
        <tissue evidence="4">Whole-organism</tissue>
    </source>
</reference>
<dbReference type="InterPro" id="IPR033113">
    <property type="entry name" value="PLA2_histidine"/>
</dbReference>
<feature type="chain" id="PRO_5042270955" evidence="3">
    <location>
        <begin position="18"/>
        <end position="294"/>
    </location>
</feature>
<feature type="signal peptide" evidence="3">
    <location>
        <begin position="1"/>
        <end position="17"/>
    </location>
</feature>
<gene>
    <name evidence="4" type="ORF">L5515_011837</name>
</gene>
<dbReference type="GO" id="GO:0005576">
    <property type="term" value="C:extracellular region"/>
    <property type="evidence" value="ECO:0007669"/>
    <property type="project" value="UniProtKB-SubCell"/>
</dbReference>
<dbReference type="InterPro" id="IPR053322">
    <property type="entry name" value="PLA2-like"/>
</dbReference>
<dbReference type="SUPFAM" id="SSF48619">
    <property type="entry name" value="Phospholipase A2, PLA2"/>
    <property type="match status" value="1"/>
</dbReference>
<keyword evidence="2" id="KW-0964">Secreted</keyword>
<proteinExistence type="predicted"/>
<dbReference type="GO" id="GO:0004623">
    <property type="term" value="F:phospholipase A2 activity"/>
    <property type="evidence" value="ECO:0007669"/>
    <property type="project" value="InterPro"/>
</dbReference>
<dbReference type="InterPro" id="IPR036444">
    <property type="entry name" value="PLipase_A2_dom_sf"/>
</dbReference>
<accession>A0AAE9EYM3</accession>
<organism evidence="4 5">
    <name type="scientific">Caenorhabditis briggsae</name>
    <dbReference type="NCBI Taxonomy" id="6238"/>
    <lineage>
        <taxon>Eukaryota</taxon>
        <taxon>Metazoa</taxon>
        <taxon>Ecdysozoa</taxon>
        <taxon>Nematoda</taxon>
        <taxon>Chromadorea</taxon>
        <taxon>Rhabditida</taxon>
        <taxon>Rhabditina</taxon>
        <taxon>Rhabditomorpha</taxon>
        <taxon>Rhabditoidea</taxon>
        <taxon>Rhabditidae</taxon>
        <taxon>Peloderinae</taxon>
        <taxon>Caenorhabditis</taxon>
    </lineage>
</organism>
<evidence type="ECO:0000256" key="1">
    <source>
        <dbReference type="ARBA" id="ARBA00004613"/>
    </source>
</evidence>